<keyword evidence="5" id="KW-1185">Reference proteome</keyword>
<dbReference type="AlphaFoldDB" id="A0A1H6CLN9"/>
<evidence type="ECO:0000313" key="6">
    <source>
        <dbReference type="Proteomes" id="UP000296733"/>
    </source>
</evidence>
<dbReference type="Proteomes" id="UP000296733">
    <property type="component" value="Chromosome"/>
</dbReference>
<dbReference type="InterPro" id="IPR014729">
    <property type="entry name" value="Rossmann-like_a/b/a_fold"/>
</dbReference>
<proteinExistence type="inferred from homology"/>
<dbReference type="Pfam" id="PF00582">
    <property type="entry name" value="Usp"/>
    <property type="match status" value="1"/>
</dbReference>
<organism evidence="4 5">
    <name type="scientific">Halobellus limi</name>
    <dbReference type="NCBI Taxonomy" id="699433"/>
    <lineage>
        <taxon>Archaea</taxon>
        <taxon>Methanobacteriati</taxon>
        <taxon>Methanobacteriota</taxon>
        <taxon>Stenosarchaea group</taxon>
        <taxon>Halobacteria</taxon>
        <taxon>Halobacteriales</taxon>
        <taxon>Haloferacaceae</taxon>
        <taxon>Halobellus</taxon>
    </lineage>
</organism>
<dbReference type="CDD" id="cd00293">
    <property type="entry name" value="USP-like"/>
    <property type="match status" value="1"/>
</dbReference>
<dbReference type="PANTHER" id="PTHR46268:SF6">
    <property type="entry name" value="UNIVERSAL STRESS PROTEIN UP12"/>
    <property type="match status" value="1"/>
</dbReference>
<evidence type="ECO:0000313" key="5">
    <source>
        <dbReference type="Proteomes" id="UP000236740"/>
    </source>
</evidence>
<protein>
    <submittedName>
        <fullName evidence="3 4">Universal stress protein</fullName>
    </submittedName>
</protein>
<dbReference type="PANTHER" id="PTHR46268">
    <property type="entry name" value="STRESS RESPONSE PROTEIN NHAX"/>
    <property type="match status" value="1"/>
</dbReference>
<dbReference type="GeneID" id="39859312"/>
<dbReference type="KEGG" id="hlm:DV707_14415"/>
<evidence type="ECO:0000256" key="1">
    <source>
        <dbReference type="ARBA" id="ARBA00008791"/>
    </source>
</evidence>
<feature type="domain" description="UspA" evidence="2">
    <location>
        <begin position="12"/>
        <end position="151"/>
    </location>
</feature>
<reference evidence="4 5" key="1">
    <citation type="submission" date="2016-10" db="EMBL/GenBank/DDBJ databases">
        <authorList>
            <person name="de Groot N.N."/>
        </authorList>
    </citation>
    <scope>NUCLEOTIDE SEQUENCE [LARGE SCALE GENOMIC DNA]</scope>
    <source>
        <strain evidence="4 5">CGMCC 1.10331</strain>
    </source>
</reference>
<dbReference type="Proteomes" id="UP000236740">
    <property type="component" value="Unassembled WGS sequence"/>
</dbReference>
<reference evidence="3 6" key="2">
    <citation type="journal article" date="2019" name="Nat. Commun.">
        <title>A new type of DNA phosphorothioation-based antiviral system in archaea.</title>
        <authorList>
            <person name="Xiong L."/>
            <person name="Liu S."/>
            <person name="Chen S."/>
            <person name="Xiao Y."/>
            <person name="Zhu B."/>
            <person name="Gao Y."/>
            <person name="Zhang Y."/>
            <person name="Chen B."/>
            <person name="Luo J."/>
            <person name="Deng Z."/>
            <person name="Chen X."/>
            <person name="Wang L."/>
            <person name="Chen S."/>
        </authorList>
    </citation>
    <scope>NUCLEOTIDE SEQUENCE [LARGE SCALE GENOMIC DNA]</scope>
    <source>
        <strain evidence="3 6">CGMCC 1.10331</strain>
    </source>
</reference>
<comment type="similarity">
    <text evidence="1">Belongs to the universal stress protein A family.</text>
</comment>
<dbReference type="SUPFAM" id="SSF52402">
    <property type="entry name" value="Adenine nucleotide alpha hydrolases-like"/>
    <property type="match status" value="1"/>
</dbReference>
<sequence>MTDRRPLSVDLVLAPVDASDESTDAVAYAAAIASKYDARVHVVHVLGEEVVREIEEGVVDDAQVAADGEAIMEAAERIAAEHEVPLSTSVAYGFSTKMKLRHPGSVVLDTAEELDADFLVVPREPVSGDPGEVLAKAAEYVLLYASQPVLSV</sequence>
<dbReference type="OrthoDB" id="312762at2157"/>
<dbReference type="EMBL" id="FNVN01000008">
    <property type="protein sequence ID" value="SEG73838.1"/>
    <property type="molecule type" value="Genomic_DNA"/>
</dbReference>
<evidence type="ECO:0000259" key="2">
    <source>
        <dbReference type="Pfam" id="PF00582"/>
    </source>
</evidence>
<dbReference type="Gene3D" id="3.40.50.620">
    <property type="entry name" value="HUPs"/>
    <property type="match status" value="1"/>
</dbReference>
<evidence type="ECO:0000313" key="4">
    <source>
        <dbReference type="EMBL" id="SEG73838.1"/>
    </source>
</evidence>
<accession>A0A1H6CLN9</accession>
<gene>
    <name evidence="3" type="ORF">DV707_14415</name>
    <name evidence="4" type="ORF">SAMN04488133_3537</name>
</gene>
<dbReference type="RefSeq" id="WP_103993077.1">
    <property type="nucleotide sequence ID" value="NZ_CP031311.1"/>
</dbReference>
<evidence type="ECO:0000313" key="3">
    <source>
        <dbReference type="EMBL" id="QCC48751.1"/>
    </source>
</evidence>
<name>A0A1H6CLN9_9EURY</name>
<dbReference type="InterPro" id="IPR006016">
    <property type="entry name" value="UspA"/>
</dbReference>
<dbReference type="EMBL" id="CP031311">
    <property type="protein sequence ID" value="QCC48751.1"/>
    <property type="molecule type" value="Genomic_DNA"/>
</dbReference>